<dbReference type="AlphaFoldDB" id="A0A3P3Y5J7"/>
<evidence type="ECO:0000313" key="3">
    <source>
        <dbReference type="Proteomes" id="UP000290189"/>
    </source>
</evidence>
<gene>
    <name evidence="2" type="ORF">PLBR_LOCUS2662</name>
</gene>
<dbReference type="GO" id="GO:0016192">
    <property type="term" value="P:vesicle-mediated transport"/>
    <property type="evidence" value="ECO:0007669"/>
    <property type="project" value="InterPro"/>
</dbReference>
<reference evidence="2 3" key="1">
    <citation type="submission" date="2018-03" db="EMBL/GenBank/DDBJ databases">
        <authorList>
            <person name="Fogelqvist J."/>
        </authorList>
    </citation>
    <scope>NUCLEOTIDE SEQUENCE [LARGE SCALE GENOMIC DNA]</scope>
</reference>
<organism evidence="2 3">
    <name type="scientific">Plasmodiophora brassicae</name>
    <name type="common">Clubroot disease agent</name>
    <dbReference type="NCBI Taxonomy" id="37360"/>
    <lineage>
        <taxon>Eukaryota</taxon>
        <taxon>Sar</taxon>
        <taxon>Rhizaria</taxon>
        <taxon>Endomyxa</taxon>
        <taxon>Phytomyxea</taxon>
        <taxon>Plasmodiophorida</taxon>
        <taxon>Plasmodiophoridae</taxon>
        <taxon>Plasmodiophora</taxon>
    </lineage>
</organism>
<evidence type="ECO:0000313" key="2">
    <source>
        <dbReference type="EMBL" id="SPQ95447.1"/>
    </source>
</evidence>
<name>A0A3P3Y5J7_PLABS</name>
<accession>A0A3P3Y5J7</accession>
<proteinExistence type="inferred from homology"/>
<dbReference type="InterPro" id="IPR027482">
    <property type="entry name" value="Sec1-like_dom2"/>
</dbReference>
<evidence type="ECO:0008006" key="4">
    <source>
        <dbReference type="Google" id="ProtNLM"/>
    </source>
</evidence>
<evidence type="ECO:0000256" key="1">
    <source>
        <dbReference type="ARBA" id="ARBA00009884"/>
    </source>
</evidence>
<dbReference type="InterPro" id="IPR036045">
    <property type="entry name" value="Sec1-like_sf"/>
</dbReference>
<comment type="similarity">
    <text evidence="1">Belongs to the STXBP/unc-18/SEC1 family.</text>
</comment>
<dbReference type="Proteomes" id="UP000290189">
    <property type="component" value="Unassembled WGS sequence"/>
</dbReference>
<dbReference type="InterPro" id="IPR001619">
    <property type="entry name" value="Sec1-like"/>
</dbReference>
<protein>
    <recommendedName>
        <fullName evidence="4">Sec1 family protein</fullName>
    </recommendedName>
</protein>
<dbReference type="Gene3D" id="3.40.50.1910">
    <property type="match status" value="1"/>
</dbReference>
<keyword evidence="2" id="KW-0496">Mitochondrion</keyword>
<geneLocation type="mitochondrion" evidence="2"/>
<dbReference type="PANTHER" id="PTHR11679">
    <property type="entry name" value="VESICLE PROTEIN SORTING-ASSOCIATED"/>
    <property type="match status" value="1"/>
</dbReference>
<dbReference type="EMBL" id="OVEO01000004">
    <property type="protein sequence ID" value="SPQ95447.1"/>
    <property type="molecule type" value="Genomic_DNA"/>
</dbReference>
<dbReference type="Pfam" id="PF00995">
    <property type="entry name" value="Sec1"/>
    <property type="match status" value="1"/>
</dbReference>
<sequence>MDRLADLVDADVERVFGAHDRLYCVVADPAAAEWAHWNCPPHYDDGRVEWVPIGDDRVELEAGVPVEFIVYDAAQACERIIEFAGGRALSRVSVHSMLSGESLSDLYDRDCQWFRDKIAHETGCQDVSVRWLGPAFTLFANSAFIVSELARDSAASTCRIVDGLLGMVNQLEGTAAVFGIGNERTQSVAAAVASRWRRTAAPPPKGAILPSVSIIVVDRLLDLACCVGHNGTVVDRLMQTLYRASETSTDVTLARIREVPRWCCEGDTSESGLRFVGGVLQQSPADLVEVLLHRAPKSALKTLRQMLIRAISTEKGSAPLDRQLKMGNVKPGDLDAILNVLRGPPGAMERNWPLFLLVSAVAESFATVRESSWDRLLSLEKVVIATASENVNALSLLVEFLDSSYPSNELDQVSLDNILIMALFCVSLTGSVPSPDDVLAIRFRERLCVAIRRQAPAEGSVLHSFLDGKNPEWRTQDDQLDRAVATLYQRLIFVAEARNDLSMYRHRIVNLEVPTYQGLLDVIIHDFLDPRAPMADLTPYPTSANPGESTESPRFPGTVGGFISSKIDKLGRVTKARRPDPDGTLIIFVIGGISCAEITRAREILAQSQASVDVLVGGTDIATGKSVLRDLLIT</sequence>
<dbReference type="SUPFAM" id="SSF56815">
    <property type="entry name" value="Sec1/munc18-like (SM) proteins"/>
    <property type="match status" value="1"/>
</dbReference>